<evidence type="ECO:0008006" key="4">
    <source>
        <dbReference type="Google" id="ProtNLM"/>
    </source>
</evidence>
<gene>
    <name evidence="2" type="ORF">Pen02_80940</name>
</gene>
<dbReference type="EMBL" id="BONW01000052">
    <property type="protein sequence ID" value="GIG93158.1"/>
    <property type="molecule type" value="Genomic_DNA"/>
</dbReference>
<feature type="region of interest" description="Disordered" evidence="1">
    <location>
        <begin position="96"/>
        <end position="115"/>
    </location>
</feature>
<comment type="caution">
    <text evidence="2">The sequence shown here is derived from an EMBL/GenBank/DDBJ whole genome shotgun (WGS) entry which is preliminary data.</text>
</comment>
<evidence type="ECO:0000313" key="2">
    <source>
        <dbReference type="EMBL" id="GIG93158.1"/>
    </source>
</evidence>
<organism evidence="2 3">
    <name type="scientific">Plantactinospora endophytica</name>
    <dbReference type="NCBI Taxonomy" id="673535"/>
    <lineage>
        <taxon>Bacteria</taxon>
        <taxon>Bacillati</taxon>
        <taxon>Actinomycetota</taxon>
        <taxon>Actinomycetes</taxon>
        <taxon>Micromonosporales</taxon>
        <taxon>Micromonosporaceae</taxon>
        <taxon>Plantactinospora</taxon>
    </lineage>
</organism>
<keyword evidence="3" id="KW-1185">Reference proteome</keyword>
<evidence type="ECO:0000256" key="1">
    <source>
        <dbReference type="SAM" id="MobiDB-lite"/>
    </source>
</evidence>
<reference evidence="2 3" key="1">
    <citation type="submission" date="2021-01" db="EMBL/GenBank/DDBJ databases">
        <title>Whole genome shotgun sequence of Plantactinospora endophytica NBRC 110450.</title>
        <authorList>
            <person name="Komaki H."/>
            <person name="Tamura T."/>
        </authorList>
    </citation>
    <scope>NUCLEOTIDE SEQUENCE [LARGE SCALE GENOMIC DNA]</scope>
    <source>
        <strain evidence="2 3">NBRC 110450</strain>
    </source>
</reference>
<dbReference type="Proteomes" id="UP000646749">
    <property type="component" value="Unassembled WGS sequence"/>
</dbReference>
<protein>
    <recommendedName>
        <fullName evidence="4">DUF433 domain-containing protein</fullName>
    </recommendedName>
</protein>
<evidence type="ECO:0000313" key="3">
    <source>
        <dbReference type="Proteomes" id="UP000646749"/>
    </source>
</evidence>
<accession>A0ABQ4EEK2</accession>
<sequence length="115" mass="12385">MRHTEGMPADQDRPVVVIDPALAFGRPQIKGVTTGALAGRVMGGDSVNDVVEDFGLTRREVLLACWHEGIQGEFQRQWGGWAAEVHAALGGWEPLDVDALPDPPSRDELTEQAAA</sequence>
<proteinExistence type="predicted"/>
<name>A0ABQ4EEK2_9ACTN</name>